<dbReference type="GO" id="GO:0006302">
    <property type="term" value="P:double-strand break repair"/>
    <property type="evidence" value="ECO:0007669"/>
    <property type="project" value="TreeGrafter"/>
</dbReference>
<dbReference type="InterPro" id="IPR042242">
    <property type="entry name" value="RecO_C"/>
</dbReference>
<evidence type="ECO:0000256" key="1">
    <source>
        <dbReference type="ARBA" id="ARBA00007452"/>
    </source>
</evidence>
<dbReference type="Gene3D" id="2.40.50.140">
    <property type="entry name" value="Nucleic acid-binding proteins"/>
    <property type="match status" value="1"/>
</dbReference>
<dbReference type="PANTHER" id="PTHR33991">
    <property type="entry name" value="DNA REPAIR PROTEIN RECO"/>
    <property type="match status" value="1"/>
</dbReference>
<proteinExistence type="inferred from homology"/>
<keyword evidence="5" id="KW-0234">DNA repair</keyword>
<evidence type="ECO:0000256" key="6">
    <source>
        <dbReference type="ARBA" id="ARBA00033409"/>
    </source>
</evidence>
<dbReference type="InterPro" id="IPR037278">
    <property type="entry name" value="ARFGAP/RecO"/>
</dbReference>
<dbReference type="GO" id="GO:0006310">
    <property type="term" value="P:DNA recombination"/>
    <property type="evidence" value="ECO:0007669"/>
    <property type="project" value="UniProtKB-KW"/>
</dbReference>
<evidence type="ECO:0000256" key="4">
    <source>
        <dbReference type="ARBA" id="ARBA00023172"/>
    </source>
</evidence>
<dbReference type="InterPro" id="IPR003717">
    <property type="entry name" value="RecO"/>
</dbReference>
<comment type="similarity">
    <text evidence="1">Belongs to the RecO family.</text>
</comment>
<name>A0A382PUY1_9ZZZZ</name>
<evidence type="ECO:0000259" key="7">
    <source>
        <dbReference type="Pfam" id="PF11967"/>
    </source>
</evidence>
<dbReference type="NCBIfam" id="TIGR00613">
    <property type="entry name" value="reco"/>
    <property type="match status" value="1"/>
</dbReference>
<protein>
    <recommendedName>
        <fullName evidence="2">DNA repair protein RecO</fullName>
    </recommendedName>
    <alternativeName>
        <fullName evidence="6">Recombination protein O</fullName>
    </alternativeName>
</protein>
<gene>
    <name evidence="8" type="ORF">METZ01_LOCUS329521</name>
</gene>
<dbReference type="PANTHER" id="PTHR33991:SF1">
    <property type="entry name" value="DNA REPAIR PROTEIN RECO"/>
    <property type="match status" value="1"/>
</dbReference>
<dbReference type="SUPFAM" id="SSF57863">
    <property type="entry name" value="ArfGap/RecO-like zinc finger"/>
    <property type="match status" value="1"/>
</dbReference>
<organism evidence="8">
    <name type="scientific">marine metagenome</name>
    <dbReference type="NCBI Taxonomy" id="408172"/>
    <lineage>
        <taxon>unclassified sequences</taxon>
        <taxon>metagenomes</taxon>
        <taxon>ecological metagenomes</taxon>
    </lineage>
</organism>
<dbReference type="GO" id="GO:0043590">
    <property type="term" value="C:bacterial nucleoid"/>
    <property type="evidence" value="ECO:0007669"/>
    <property type="project" value="TreeGrafter"/>
</dbReference>
<feature type="non-terminal residue" evidence="8">
    <location>
        <position position="191"/>
    </location>
</feature>
<dbReference type="SUPFAM" id="SSF50249">
    <property type="entry name" value="Nucleic acid-binding proteins"/>
    <property type="match status" value="1"/>
</dbReference>
<evidence type="ECO:0000256" key="2">
    <source>
        <dbReference type="ARBA" id="ARBA00021310"/>
    </source>
</evidence>
<dbReference type="Gene3D" id="1.20.1440.120">
    <property type="entry name" value="Recombination protein O, C-terminal domain"/>
    <property type="match status" value="1"/>
</dbReference>
<sequence length="191" mass="22191">VKTDLTPCYILHHRDFSESSLILDIFSRDYGRVNLIVKGAKRNKKYYGINFDLYQKYNISWVSKSELGTLIEIEIAVSKTSFNPKKVIIGFYINEIILKLLHKHEPHPELFDIYELTLNKLFANENEKILLRYFEKQLLQSLGYGISLDYDTKTGSLIDPSIDYYYKIESGPSLDFITPNEGMKISGKTLF</sequence>
<keyword evidence="3" id="KW-0227">DNA damage</keyword>
<evidence type="ECO:0000256" key="5">
    <source>
        <dbReference type="ARBA" id="ARBA00023204"/>
    </source>
</evidence>
<dbReference type="Pfam" id="PF11967">
    <property type="entry name" value="RecO_N"/>
    <property type="match status" value="1"/>
</dbReference>
<dbReference type="AlphaFoldDB" id="A0A382PUY1"/>
<evidence type="ECO:0000313" key="8">
    <source>
        <dbReference type="EMBL" id="SVC76667.1"/>
    </source>
</evidence>
<feature type="non-terminal residue" evidence="8">
    <location>
        <position position="1"/>
    </location>
</feature>
<reference evidence="8" key="1">
    <citation type="submission" date="2018-05" db="EMBL/GenBank/DDBJ databases">
        <authorList>
            <person name="Lanie J.A."/>
            <person name="Ng W.-L."/>
            <person name="Kazmierczak K.M."/>
            <person name="Andrzejewski T.M."/>
            <person name="Davidsen T.M."/>
            <person name="Wayne K.J."/>
            <person name="Tettelin H."/>
            <person name="Glass J.I."/>
            <person name="Rusch D."/>
            <person name="Podicherti R."/>
            <person name="Tsui H.-C.T."/>
            <person name="Winkler M.E."/>
        </authorList>
    </citation>
    <scope>NUCLEOTIDE SEQUENCE</scope>
</reference>
<dbReference type="EMBL" id="UINC01109686">
    <property type="protein sequence ID" value="SVC76667.1"/>
    <property type="molecule type" value="Genomic_DNA"/>
</dbReference>
<evidence type="ECO:0000256" key="3">
    <source>
        <dbReference type="ARBA" id="ARBA00022763"/>
    </source>
</evidence>
<feature type="domain" description="DNA replication/recombination mediator RecO N-terminal" evidence="7">
    <location>
        <begin position="6"/>
        <end position="76"/>
    </location>
</feature>
<keyword evidence="4" id="KW-0233">DNA recombination</keyword>
<dbReference type="InterPro" id="IPR012340">
    <property type="entry name" value="NA-bd_OB-fold"/>
</dbReference>
<accession>A0A382PUY1</accession>
<dbReference type="Pfam" id="PF02565">
    <property type="entry name" value="RecO_C"/>
    <property type="match status" value="1"/>
</dbReference>
<dbReference type="InterPro" id="IPR022572">
    <property type="entry name" value="DNA_rep/recomb_RecO_N"/>
</dbReference>